<keyword evidence="19" id="KW-1185">Reference proteome</keyword>
<dbReference type="InterPro" id="IPR005106">
    <property type="entry name" value="Asp/hSer_DH_NAD-bd"/>
</dbReference>
<name>A0A402A2L5_9CHLR</name>
<evidence type="ECO:0000256" key="13">
    <source>
        <dbReference type="PIRSR" id="PIRSR036497-2"/>
    </source>
</evidence>
<dbReference type="GO" id="GO:0004412">
    <property type="term" value="F:homoserine dehydrogenase activity"/>
    <property type="evidence" value="ECO:0007669"/>
    <property type="project" value="UniProtKB-EC"/>
</dbReference>
<feature type="binding site" evidence="13">
    <location>
        <position position="205"/>
    </location>
    <ligand>
        <name>L-homoserine</name>
        <dbReference type="ChEBI" id="CHEBI:57476"/>
    </ligand>
</feature>
<keyword evidence="13 14" id="KW-0521">NADP</keyword>
<dbReference type="InterPro" id="IPR036291">
    <property type="entry name" value="NAD(P)-bd_dom_sf"/>
</dbReference>
<evidence type="ECO:0000256" key="2">
    <source>
        <dbReference type="ARBA" id="ARBA00005062"/>
    </source>
</evidence>
<dbReference type="Pfam" id="PF03447">
    <property type="entry name" value="NAD_binding_3"/>
    <property type="match status" value="1"/>
</dbReference>
<evidence type="ECO:0000259" key="16">
    <source>
        <dbReference type="Pfam" id="PF00742"/>
    </source>
</evidence>
<dbReference type="Gene3D" id="3.40.50.720">
    <property type="entry name" value="NAD(P)-binding Rossmann-like Domain"/>
    <property type="match status" value="1"/>
</dbReference>
<reference evidence="19" key="1">
    <citation type="submission" date="2018-12" db="EMBL/GenBank/DDBJ databases">
        <title>Tengunoibacter tsumagoiensis gen. nov., sp. nov., Dictyobacter kobayashii sp. nov., D. alpinus sp. nov., and D. joshuensis sp. nov. and description of Dictyobacteraceae fam. nov. within the order Ktedonobacterales isolated from Tengu-no-mugimeshi.</title>
        <authorList>
            <person name="Wang C.M."/>
            <person name="Zheng Y."/>
            <person name="Sakai Y."/>
            <person name="Toyoda A."/>
            <person name="Minakuchi Y."/>
            <person name="Abe K."/>
            <person name="Yokota A."/>
            <person name="Yabe S."/>
        </authorList>
    </citation>
    <scope>NUCLEOTIDE SEQUENCE [LARGE SCALE GENOMIC DNA]</scope>
    <source>
        <strain evidence="19">Uno3</strain>
    </source>
</reference>
<dbReference type="InterPro" id="IPR019811">
    <property type="entry name" value="HDH_CS"/>
</dbReference>
<gene>
    <name evidence="18" type="ORF">KTT_32390</name>
</gene>
<evidence type="ECO:0000256" key="15">
    <source>
        <dbReference type="RuleBase" id="RU004171"/>
    </source>
</evidence>
<dbReference type="PIRSF" id="PIRSF036497">
    <property type="entry name" value="HDH_short"/>
    <property type="match status" value="1"/>
</dbReference>
<comment type="catalytic activity">
    <reaction evidence="11">
        <text>L-homoserine + NADP(+) = L-aspartate 4-semialdehyde + NADPH + H(+)</text>
        <dbReference type="Rhea" id="RHEA:15761"/>
        <dbReference type="ChEBI" id="CHEBI:15378"/>
        <dbReference type="ChEBI" id="CHEBI:57476"/>
        <dbReference type="ChEBI" id="CHEBI:57783"/>
        <dbReference type="ChEBI" id="CHEBI:58349"/>
        <dbReference type="ChEBI" id="CHEBI:537519"/>
        <dbReference type="EC" id="1.1.1.3"/>
    </reaction>
    <physiologicalReaction direction="right-to-left" evidence="11">
        <dbReference type="Rhea" id="RHEA:15763"/>
    </physiologicalReaction>
</comment>
<dbReference type="FunFam" id="3.30.360.10:FF:000005">
    <property type="entry name" value="Homoserine dehydrogenase"/>
    <property type="match status" value="1"/>
</dbReference>
<comment type="pathway">
    <text evidence="1 14">Amino-acid biosynthesis; L-threonine biosynthesis; L-threonine from L-aspartate: step 3/5.</text>
</comment>
<evidence type="ECO:0000256" key="6">
    <source>
        <dbReference type="ARBA" id="ARBA00022605"/>
    </source>
</evidence>
<evidence type="ECO:0000256" key="12">
    <source>
        <dbReference type="PIRSR" id="PIRSR036497-1"/>
    </source>
</evidence>
<evidence type="ECO:0000313" key="18">
    <source>
        <dbReference type="EMBL" id="GCE13380.1"/>
    </source>
</evidence>
<dbReference type="InterPro" id="IPR001342">
    <property type="entry name" value="HDH_cat"/>
</dbReference>
<feature type="active site" description="Proton donor" evidence="12">
    <location>
        <position position="220"/>
    </location>
</feature>
<feature type="domain" description="Aspartate/homoserine dehydrogenase NAD-binding" evidence="17">
    <location>
        <begin position="10"/>
        <end position="145"/>
    </location>
</feature>
<dbReference type="SUPFAM" id="SSF51735">
    <property type="entry name" value="NAD(P)-binding Rossmann-fold domains"/>
    <property type="match status" value="1"/>
</dbReference>
<feature type="binding site" evidence="13">
    <location>
        <begin position="10"/>
        <end position="15"/>
    </location>
    <ligand>
        <name>NADP(+)</name>
        <dbReference type="ChEBI" id="CHEBI:58349"/>
    </ligand>
</feature>
<dbReference type="PANTHER" id="PTHR43331">
    <property type="entry name" value="HOMOSERINE DEHYDROGENASE"/>
    <property type="match status" value="1"/>
</dbReference>
<evidence type="ECO:0000256" key="3">
    <source>
        <dbReference type="ARBA" id="ARBA00006753"/>
    </source>
</evidence>
<evidence type="ECO:0000256" key="11">
    <source>
        <dbReference type="ARBA" id="ARBA00048841"/>
    </source>
</evidence>
<dbReference type="UniPathway" id="UPA00051">
    <property type="reaction ID" value="UER00465"/>
</dbReference>
<dbReference type="GO" id="GO:0009086">
    <property type="term" value="P:methionine biosynthetic process"/>
    <property type="evidence" value="ECO:0007669"/>
    <property type="project" value="UniProtKB-KW"/>
</dbReference>
<dbReference type="GO" id="GO:0050661">
    <property type="term" value="F:NADP binding"/>
    <property type="evidence" value="ECO:0007669"/>
    <property type="project" value="InterPro"/>
</dbReference>
<dbReference type="RefSeq" id="WP_126580909.1">
    <property type="nucleotide sequence ID" value="NZ_BIFR01000001.1"/>
</dbReference>
<keyword evidence="10 14" id="KW-0486">Methionine biosynthesis</keyword>
<dbReference type="Pfam" id="PF00742">
    <property type="entry name" value="Homoserine_dh"/>
    <property type="match status" value="1"/>
</dbReference>
<dbReference type="Proteomes" id="UP000287352">
    <property type="component" value="Unassembled WGS sequence"/>
</dbReference>
<comment type="pathway">
    <text evidence="2 14">Amino-acid biosynthesis; L-methionine biosynthesis via de novo pathway; L-homoserine from L-aspartate: step 3/3.</text>
</comment>
<sequence>MKFYRLCIVGFGNVGQSLLRLLIEKRDELREKYEVEWQVTGVASRRIGWLADPEGLDVAALLRGEWPEQKGQPANVREWLIAARGDVLFELTSLNVETGEPAIEHIRTALELDIHAITANKGTIVHGYHELQSLSRERGKRFLYEATVMAGSPLFSLFQASLPLARLLRFRGLLNSTSNVVLAEIEQGKSFADAIKKAQEIGIAESDPSADVDGWDAAVKVCAIAKVLMEVELPLEAIEVQGIRGLSVDEIQKASLAGRPYKLVAGIERTEGGVKAWVRPEQITPGDPFTTIGPAGLLSHFELDVIPGLTIALHIPNSGTAGPDVTAYDVLADFIRVVQH</sequence>
<dbReference type="PROSITE" id="PS01042">
    <property type="entry name" value="HOMOSER_DHGENASE"/>
    <property type="match status" value="1"/>
</dbReference>
<dbReference type="InterPro" id="IPR022697">
    <property type="entry name" value="HDH_short"/>
</dbReference>
<dbReference type="EC" id="1.1.1.3" evidence="4 14"/>
<dbReference type="PANTHER" id="PTHR43331:SF1">
    <property type="entry name" value="HOMOSERINE DEHYDROGENASE"/>
    <property type="match status" value="1"/>
</dbReference>
<evidence type="ECO:0000259" key="17">
    <source>
        <dbReference type="Pfam" id="PF03447"/>
    </source>
</evidence>
<evidence type="ECO:0000313" key="19">
    <source>
        <dbReference type="Proteomes" id="UP000287352"/>
    </source>
</evidence>
<dbReference type="EMBL" id="BIFR01000001">
    <property type="protein sequence ID" value="GCE13380.1"/>
    <property type="molecule type" value="Genomic_DNA"/>
</dbReference>
<keyword evidence="8 14" id="KW-0560">Oxidoreductase</keyword>
<evidence type="ECO:0000256" key="8">
    <source>
        <dbReference type="ARBA" id="ARBA00023002"/>
    </source>
</evidence>
<evidence type="ECO:0000256" key="10">
    <source>
        <dbReference type="ARBA" id="ARBA00023167"/>
    </source>
</evidence>
<feature type="domain" description="Homoserine dehydrogenase catalytic" evidence="16">
    <location>
        <begin position="153"/>
        <end position="335"/>
    </location>
</feature>
<dbReference type="SUPFAM" id="SSF55347">
    <property type="entry name" value="Glyceraldehyde-3-phosphate dehydrogenase-like, C-terminal domain"/>
    <property type="match status" value="1"/>
</dbReference>
<evidence type="ECO:0000256" key="14">
    <source>
        <dbReference type="RuleBase" id="RU000579"/>
    </source>
</evidence>
<dbReference type="OrthoDB" id="9808167at2"/>
<comment type="similarity">
    <text evidence="3 15">Belongs to the homoserine dehydrogenase family.</text>
</comment>
<dbReference type="Gene3D" id="3.30.360.10">
    <property type="entry name" value="Dihydrodipicolinate Reductase, domain 2"/>
    <property type="match status" value="1"/>
</dbReference>
<comment type="caution">
    <text evidence="18">The sequence shown here is derived from an EMBL/GenBank/DDBJ whole genome shotgun (WGS) entry which is preliminary data.</text>
</comment>
<protein>
    <recommendedName>
        <fullName evidence="5 14">Homoserine dehydrogenase</fullName>
        <ecNumber evidence="4 14">1.1.1.3</ecNumber>
    </recommendedName>
</protein>
<keyword evidence="7 14" id="KW-0791">Threonine biosynthesis</keyword>
<evidence type="ECO:0000256" key="1">
    <source>
        <dbReference type="ARBA" id="ARBA00005056"/>
    </source>
</evidence>
<organism evidence="18 19">
    <name type="scientific">Tengunoibacter tsumagoiensis</name>
    <dbReference type="NCBI Taxonomy" id="2014871"/>
    <lineage>
        <taxon>Bacteria</taxon>
        <taxon>Bacillati</taxon>
        <taxon>Chloroflexota</taxon>
        <taxon>Ktedonobacteria</taxon>
        <taxon>Ktedonobacterales</taxon>
        <taxon>Dictyobacteraceae</taxon>
        <taxon>Tengunoibacter</taxon>
    </lineage>
</organism>
<proteinExistence type="inferred from homology"/>
<evidence type="ECO:0000256" key="7">
    <source>
        <dbReference type="ARBA" id="ARBA00022697"/>
    </source>
</evidence>
<dbReference type="UniPathway" id="UPA00050">
    <property type="reaction ID" value="UER00063"/>
</dbReference>
<keyword evidence="6 14" id="KW-0028">Amino-acid biosynthesis</keyword>
<evidence type="ECO:0000256" key="5">
    <source>
        <dbReference type="ARBA" id="ARBA00013376"/>
    </source>
</evidence>
<dbReference type="GO" id="GO:0009088">
    <property type="term" value="P:threonine biosynthetic process"/>
    <property type="evidence" value="ECO:0007669"/>
    <property type="project" value="UniProtKB-UniPathway"/>
</dbReference>
<evidence type="ECO:0000256" key="4">
    <source>
        <dbReference type="ARBA" id="ARBA00013213"/>
    </source>
</evidence>
<dbReference type="AlphaFoldDB" id="A0A402A2L5"/>
<accession>A0A402A2L5</accession>
<evidence type="ECO:0000256" key="9">
    <source>
        <dbReference type="ARBA" id="ARBA00023053"/>
    </source>
</evidence>
<keyword evidence="9" id="KW-0915">Sodium</keyword>
<feature type="binding site" evidence="13">
    <location>
        <position position="121"/>
    </location>
    <ligand>
        <name>NADPH</name>
        <dbReference type="ChEBI" id="CHEBI:57783"/>
    </ligand>
</feature>